<dbReference type="GeneID" id="71992663"/>
<evidence type="ECO:0000313" key="2">
    <source>
        <dbReference type="Proteomes" id="UP000756132"/>
    </source>
</evidence>
<dbReference type="Proteomes" id="UP000756132">
    <property type="component" value="Chromosome 11"/>
</dbReference>
<dbReference type="EMBL" id="CP090173">
    <property type="protein sequence ID" value="UJO24066.1"/>
    <property type="molecule type" value="Genomic_DNA"/>
</dbReference>
<evidence type="ECO:0000313" key="1">
    <source>
        <dbReference type="EMBL" id="UJO24066.1"/>
    </source>
</evidence>
<sequence>MQLRSSIRAQLNLNGSRHETSGTADNKSSFLNLPPEIHLLIFEHLGFPPISSINVAQFPTWAALELTCKAAQAITEPYLYHKIYTNVRDTYAHSGQLRPLAARKRRFDTRSLVKLLRRRSHLVKFVKFLIIDEYDPRALRQLLANDFVKLESLIVQQDDKVLRHVGRKTCERWNHTAKRQAKLKNFVFFIAQDERSHTMYPLAVADATLFNNPSLTRIRLSWVCITPFEDLPEDHLYHPSLEELNIERCGFTLASLSRLIHRSTRLTTLRMHCVDFTPLSAVDEADFIPTLEAFAGNSLKILDLTWPDLIPKDEEWTGWDLSRFTALRHLNVSPFFLFGVDAYTLDSPPEDLVTLLRRSLPPRVKLLGFDSMMPRNPVPTPPPGFGLDLPDISHYLLRTLIRFMGQDNFVPYLTRIFVFYCEYLARIPQELIECAYQKGARLGFMHQVDHKELAVITHEWLDEDGNDDVREHNREREEE</sequence>
<reference evidence="1" key="2">
    <citation type="journal article" date="2022" name="Microb. Genom.">
        <title>A chromosome-scale genome assembly of the tomato pathogen Cladosporium fulvum reveals a compartmentalized genome architecture and the presence of a dispensable chromosome.</title>
        <authorList>
            <person name="Zaccaron A.Z."/>
            <person name="Chen L.H."/>
            <person name="Samaras A."/>
            <person name="Stergiopoulos I."/>
        </authorList>
    </citation>
    <scope>NUCLEOTIDE SEQUENCE</scope>
    <source>
        <strain evidence="1">Race5_Kim</strain>
    </source>
</reference>
<dbReference type="RefSeq" id="XP_047768432.1">
    <property type="nucleotide sequence ID" value="XM_047911933.1"/>
</dbReference>
<protein>
    <recommendedName>
        <fullName evidence="3">F-box domain-containing protein</fullName>
    </recommendedName>
</protein>
<name>A0A9Q8PK96_PASFU</name>
<dbReference type="SUPFAM" id="SSF52047">
    <property type="entry name" value="RNI-like"/>
    <property type="match status" value="1"/>
</dbReference>
<accession>A0A9Q8PK96</accession>
<dbReference type="AlphaFoldDB" id="A0A9Q8PK96"/>
<keyword evidence="2" id="KW-1185">Reference proteome</keyword>
<dbReference type="OrthoDB" id="5016237at2759"/>
<dbReference type="InterPro" id="IPR032675">
    <property type="entry name" value="LRR_dom_sf"/>
</dbReference>
<evidence type="ECO:0008006" key="3">
    <source>
        <dbReference type="Google" id="ProtNLM"/>
    </source>
</evidence>
<reference evidence="1" key="1">
    <citation type="submission" date="2021-12" db="EMBL/GenBank/DDBJ databases">
        <authorList>
            <person name="Zaccaron A."/>
            <person name="Stergiopoulos I."/>
        </authorList>
    </citation>
    <scope>NUCLEOTIDE SEQUENCE</scope>
    <source>
        <strain evidence="1">Race5_Kim</strain>
    </source>
</reference>
<dbReference type="Gene3D" id="3.80.10.10">
    <property type="entry name" value="Ribonuclease Inhibitor"/>
    <property type="match status" value="1"/>
</dbReference>
<gene>
    <name evidence="1" type="ORF">CLAFUR5_12785</name>
</gene>
<proteinExistence type="predicted"/>
<dbReference type="KEGG" id="ffu:CLAFUR5_12785"/>
<organism evidence="1 2">
    <name type="scientific">Passalora fulva</name>
    <name type="common">Tomato leaf mold</name>
    <name type="synonym">Cladosporium fulvum</name>
    <dbReference type="NCBI Taxonomy" id="5499"/>
    <lineage>
        <taxon>Eukaryota</taxon>
        <taxon>Fungi</taxon>
        <taxon>Dikarya</taxon>
        <taxon>Ascomycota</taxon>
        <taxon>Pezizomycotina</taxon>
        <taxon>Dothideomycetes</taxon>
        <taxon>Dothideomycetidae</taxon>
        <taxon>Mycosphaerellales</taxon>
        <taxon>Mycosphaerellaceae</taxon>
        <taxon>Fulvia</taxon>
    </lineage>
</organism>